<name>A0ABQ8K566_9APHY</name>
<dbReference type="Proteomes" id="UP000814176">
    <property type="component" value="Unassembled WGS sequence"/>
</dbReference>
<dbReference type="RefSeq" id="XP_047774955.1">
    <property type="nucleotide sequence ID" value="XM_047924857.1"/>
</dbReference>
<comment type="caution">
    <text evidence="1">The sequence shown here is derived from an EMBL/GenBank/DDBJ whole genome shotgun (WGS) entry which is preliminary data.</text>
</comment>
<protein>
    <submittedName>
        <fullName evidence="1">Uncharacterized protein</fullName>
    </submittedName>
</protein>
<dbReference type="EMBL" id="JADCUA010000024">
    <property type="protein sequence ID" value="KAH9831858.1"/>
    <property type="molecule type" value="Genomic_DNA"/>
</dbReference>
<keyword evidence="2" id="KW-1185">Reference proteome</keyword>
<reference evidence="1 2" key="1">
    <citation type="journal article" date="2021" name="Environ. Microbiol.">
        <title>Gene family expansions and transcriptome signatures uncover fungal adaptations to wood decay.</title>
        <authorList>
            <person name="Hage H."/>
            <person name="Miyauchi S."/>
            <person name="Viragh M."/>
            <person name="Drula E."/>
            <person name="Min B."/>
            <person name="Chaduli D."/>
            <person name="Navarro D."/>
            <person name="Favel A."/>
            <person name="Norest M."/>
            <person name="Lesage-Meessen L."/>
            <person name="Balint B."/>
            <person name="Merenyi Z."/>
            <person name="de Eugenio L."/>
            <person name="Morin E."/>
            <person name="Martinez A.T."/>
            <person name="Baldrian P."/>
            <person name="Stursova M."/>
            <person name="Martinez M.J."/>
            <person name="Novotny C."/>
            <person name="Magnuson J.K."/>
            <person name="Spatafora J.W."/>
            <person name="Maurice S."/>
            <person name="Pangilinan J."/>
            <person name="Andreopoulos W."/>
            <person name="LaButti K."/>
            <person name="Hundley H."/>
            <person name="Na H."/>
            <person name="Kuo A."/>
            <person name="Barry K."/>
            <person name="Lipzen A."/>
            <person name="Henrissat B."/>
            <person name="Riley R."/>
            <person name="Ahrendt S."/>
            <person name="Nagy L.G."/>
            <person name="Grigoriev I.V."/>
            <person name="Martin F."/>
            <person name="Rosso M.N."/>
        </authorList>
    </citation>
    <scope>NUCLEOTIDE SEQUENCE [LARGE SCALE GENOMIC DNA]</scope>
    <source>
        <strain evidence="1 2">CIRM-BRFM 1785</strain>
    </source>
</reference>
<accession>A0ABQ8K566</accession>
<organism evidence="1 2">
    <name type="scientific">Rhodofomes roseus</name>
    <dbReference type="NCBI Taxonomy" id="34475"/>
    <lineage>
        <taxon>Eukaryota</taxon>
        <taxon>Fungi</taxon>
        <taxon>Dikarya</taxon>
        <taxon>Basidiomycota</taxon>
        <taxon>Agaricomycotina</taxon>
        <taxon>Agaricomycetes</taxon>
        <taxon>Polyporales</taxon>
        <taxon>Rhodofomes</taxon>
    </lineage>
</organism>
<dbReference type="GeneID" id="72005589"/>
<sequence>MTARCQLGSIWLEGLTGGVGHVNSQSLLNLCLGHPNLTYLDMDLRYFSSVLHLHHFLLYFCKLSSLRLEHTLSSDPGLELHFDAGTHRTHSHHSLSVAFLCFAHMSADCASQILRLVGVGMPFKVPTHLEISLVDRPSADHLRSVASSLKQCGSHLKRFEWYNEKGNDLDAVPCTTANTSLLTLDVILGLTPSRHILQGFLLEVLSNVASPQLRWLRIDVTLLHPTAFRSRSEDSFTTVDAQDLTRAFRDVLSRSVFTQATDLSIQIEVRGNNAPLSDGIQSDMVNLFTPWLDRGFVQIDFYELSLKIYSERITQLFVTMPLQFVLHANHTE</sequence>
<proteinExistence type="predicted"/>
<evidence type="ECO:0000313" key="2">
    <source>
        <dbReference type="Proteomes" id="UP000814176"/>
    </source>
</evidence>
<gene>
    <name evidence="1" type="ORF">C8Q71DRAFT_780810</name>
</gene>
<evidence type="ECO:0000313" key="1">
    <source>
        <dbReference type="EMBL" id="KAH9831858.1"/>
    </source>
</evidence>